<feature type="non-terminal residue" evidence="2">
    <location>
        <position position="74"/>
    </location>
</feature>
<name>A0A497JHV3_9ARCH</name>
<keyword evidence="1" id="KW-0812">Transmembrane</keyword>
<gene>
    <name evidence="2" type="ORF">DRO04_02405</name>
</gene>
<sequence length="74" mass="8792">MFYENIANLLYEYFLKPIETYSGYNPINTIAYAAILIFVAFKLIFPWLRKNWKIDYKFALSLLGYIAFGCSFRV</sequence>
<dbReference type="AlphaFoldDB" id="A0A497JHV3"/>
<proteinExistence type="predicted"/>
<dbReference type="Pfam" id="PF01889">
    <property type="entry name" value="DUF63"/>
    <property type="match status" value="1"/>
</dbReference>
<evidence type="ECO:0000256" key="1">
    <source>
        <dbReference type="SAM" id="Phobius"/>
    </source>
</evidence>
<dbReference type="PANTHER" id="PTHR40700:SF1">
    <property type="entry name" value="DUF63 DOMAIN-CONTAINING PROTEIN"/>
    <property type="match status" value="1"/>
</dbReference>
<protein>
    <submittedName>
        <fullName evidence="2">Uncharacterized protein</fullName>
    </submittedName>
</protein>
<dbReference type="InterPro" id="IPR002749">
    <property type="entry name" value="DUF63"/>
</dbReference>
<evidence type="ECO:0000313" key="3">
    <source>
        <dbReference type="Proteomes" id="UP000278031"/>
    </source>
</evidence>
<reference evidence="2 3" key="1">
    <citation type="submission" date="2018-06" db="EMBL/GenBank/DDBJ databases">
        <title>Extensive metabolic versatility and redundancy in microbially diverse, dynamic hydrothermal sediments.</title>
        <authorList>
            <person name="Dombrowski N."/>
            <person name="Teske A."/>
            <person name="Baker B.J."/>
        </authorList>
    </citation>
    <scope>NUCLEOTIDE SEQUENCE [LARGE SCALE GENOMIC DNA]</scope>
    <source>
        <strain evidence="2">B51_G17</strain>
    </source>
</reference>
<comment type="caution">
    <text evidence="2">The sequence shown here is derived from an EMBL/GenBank/DDBJ whole genome shotgun (WGS) entry which is preliminary data.</text>
</comment>
<dbReference type="EMBL" id="QMWP01000085">
    <property type="protein sequence ID" value="RLG70069.1"/>
    <property type="molecule type" value="Genomic_DNA"/>
</dbReference>
<keyword evidence="1" id="KW-1133">Transmembrane helix</keyword>
<dbReference type="Proteomes" id="UP000278031">
    <property type="component" value="Unassembled WGS sequence"/>
</dbReference>
<accession>A0A497JHV3</accession>
<evidence type="ECO:0000313" key="2">
    <source>
        <dbReference type="EMBL" id="RLG70069.1"/>
    </source>
</evidence>
<keyword evidence="1" id="KW-0472">Membrane</keyword>
<dbReference type="PANTHER" id="PTHR40700">
    <property type="entry name" value="HYPOTHETICAL MEMBRANE PROTEIN, CONSERVED, DUF63 FAMILY"/>
    <property type="match status" value="1"/>
</dbReference>
<organism evidence="2 3">
    <name type="scientific">Candidatus Iainarchaeum sp</name>
    <dbReference type="NCBI Taxonomy" id="3101447"/>
    <lineage>
        <taxon>Archaea</taxon>
        <taxon>Candidatus Iainarchaeota</taxon>
        <taxon>Candidatus Iainarchaeia</taxon>
        <taxon>Candidatus Iainarchaeales</taxon>
        <taxon>Candidatus Iainarchaeaceae</taxon>
        <taxon>Candidatus Iainarchaeum</taxon>
    </lineage>
</organism>
<feature type="transmembrane region" description="Helical" evidence="1">
    <location>
        <begin position="30"/>
        <end position="48"/>
    </location>
</feature>